<evidence type="ECO:0000313" key="5">
    <source>
        <dbReference type="Proteomes" id="UP001523566"/>
    </source>
</evidence>
<proteinExistence type="inferred from homology"/>
<dbReference type="EMBL" id="JAMZFW010000001">
    <property type="protein sequence ID" value="MCP1101036.1"/>
    <property type="molecule type" value="Genomic_DNA"/>
</dbReference>
<dbReference type="NCBIfam" id="NF002384">
    <property type="entry name" value="PRK01395.1"/>
    <property type="match status" value="1"/>
</dbReference>
<keyword evidence="2" id="KW-0813">Transport</keyword>
<keyword evidence="3" id="KW-0406">Ion transport</keyword>
<evidence type="ECO:0000256" key="1">
    <source>
        <dbReference type="ARBA" id="ARBA00010148"/>
    </source>
</evidence>
<dbReference type="Proteomes" id="UP001523566">
    <property type="component" value="Unassembled WGS sequence"/>
</dbReference>
<dbReference type="RefSeq" id="WP_262064818.1">
    <property type="nucleotide sequence ID" value="NZ_JAMXOD010000001.1"/>
</dbReference>
<organism evidence="4 5">
    <name type="scientific">Aequitasia blattaphilus</name>
    <dbReference type="NCBI Taxonomy" id="2949332"/>
    <lineage>
        <taxon>Bacteria</taxon>
        <taxon>Bacillati</taxon>
        <taxon>Bacillota</taxon>
        <taxon>Clostridia</taxon>
        <taxon>Lachnospirales</taxon>
        <taxon>Lachnospiraceae</taxon>
        <taxon>Aequitasia</taxon>
    </lineage>
</organism>
<accession>A0ABT1E5Q0</accession>
<gene>
    <name evidence="4" type="ORF">NK125_01240</name>
</gene>
<name>A0ABT1E5Q0_9FIRM</name>
<evidence type="ECO:0000256" key="2">
    <source>
        <dbReference type="ARBA" id="ARBA00022448"/>
    </source>
</evidence>
<dbReference type="InterPro" id="IPR036906">
    <property type="entry name" value="ATPase_V1_fsu_sf"/>
</dbReference>
<reference evidence="4 5" key="1">
    <citation type="journal article" date="2022" name="Genome Biol. Evol.">
        <title>Host diet, physiology and behaviors set the stage for Lachnospiraceae cladogenesis.</title>
        <authorList>
            <person name="Vera-Ponce De Leon A."/>
            <person name="Schneider M."/>
            <person name="Jahnes B.C."/>
            <person name="Sadowski V."/>
            <person name="Camuy-Velez L.A."/>
            <person name="Duan J."/>
            <person name="Sabree Z.L."/>
        </authorList>
    </citation>
    <scope>NUCLEOTIDE SEQUENCE [LARGE SCALE GENOMIC DNA]</scope>
    <source>
        <strain evidence="4 5">PAL113</strain>
    </source>
</reference>
<dbReference type="Pfam" id="PF01990">
    <property type="entry name" value="ATP-synt_F"/>
    <property type="match status" value="1"/>
</dbReference>
<protein>
    <submittedName>
        <fullName evidence="4">V-type ATP synthase subunit F</fullName>
    </submittedName>
</protein>
<evidence type="ECO:0000256" key="3">
    <source>
        <dbReference type="ARBA" id="ARBA00023065"/>
    </source>
</evidence>
<comment type="similarity">
    <text evidence="1">Belongs to the V-ATPase F subunit family.</text>
</comment>
<dbReference type="Gene3D" id="3.40.50.10580">
    <property type="entry name" value="ATPase, V1 complex, subunit F"/>
    <property type="match status" value="1"/>
</dbReference>
<keyword evidence="5" id="KW-1185">Reference proteome</keyword>
<sequence>MYKIAVIGDYDSIYGFATLGIDTFPIHDENEAKTKLKELTGGLYKIIYITESLASKLTEEIEKYEEQITPAIILIPGISDNTGEGINRVKQSVEKAVGSDILFGNQ</sequence>
<comment type="caution">
    <text evidence="4">The sequence shown here is derived from an EMBL/GenBank/DDBJ whole genome shotgun (WGS) entry which is preliminary data.</text>
</comment>
<evidence type="ECO:0000313" key="4">
    <source>
        <dbReference type="EMBL" id="MCP1101036.1"/>
    </source>
</evidence>
<dbReference type="SUPFAM" id="SSF159468">
    <property type="entry name" value="AtpF-like"/>
    <property type="match status" value="1"/>
</dbReference>
<dbReference type="InterPro" id="IPR008218">
    <property type="entry name" value="ATPase_V1-cplx_f_g_su"/>
</dbReference>